<keyword evidence="2" id="KW-1185">Reference proteome</keyword>
<dbReference type="AlphaFoldDB" id="A0AAV6Z5J6"/>
<evidence type="ECO:0000313" key="2">
    <source>
        <dbReference type="Proteomes" id="UP000824782"/>
    </source>
</evidence>
<sequence length="103" mass="12147">MLQCNSIVLEMEIWASWRHSPLASVVDVLPALMPKYLQRVIRYKYILYATYTSSLLPSHSMHGQKLHPQAPPPCLRFTVWYFFSLAQCFKRRGGYRGFLMFME</sequence>
<dbReference type="EMBL" id="WNYA01002300">
    <property type="protein sequence ID" value="KAG8544417.1"/>
    <property type="molecule type" value="Genomic_DNA"/>
</dbReference>
<name>A0AAV6Z5J6_ENGPU</name>
<evidence type="ECO:0000313" key="1">
    <source>
        <dbReference type="EMBL" id="KAG8544417.1"/>
    </source>
</evidence>
<proteinExistence type="predicted"/>
<accession>A0AAV6Z5J6</accession>
<comment type="caution">
    <text evidence="1">The sequence shown here is derived from an EMBL/GenBank/DDBJ whole genome shotgun (WGS) entry which is preliminary data.</text>
</comment>
<reference evidence="1" key="1">
    <citation type="thesis" date="2020" institute="ProQuest LLC" country="789 East Eisenhower Parkway, Ann Arbor, MI, USA">
        <title>Comparative Genomics and Chromosome Evolution.</title>
        <authorList>
            <person name="Mudd A.B."/>
        </authorList>
    </citation>
    <scope>NUCLEOTIDE SEQUENCE</scope>
    <source>
        <strain evidence="1">237g6f4</strain>
        <tissue evidence="1">Blood</tissue>
    </source>
</reference>
<dbReference type="Proteomes" id="UP000824782">
    <property type="component" value="Unassembled WGS sequence"/>
</dbReference>
<organism evidence="1 2">
    <name type="scientific">Engystomops pustulosus</name>
    <name type="common">Tungara frog</name>
    <name type="synonym">Physalaemus pustulosus</name>
    <dbReference type="NCBI Taxonomy" id="76066"/>
    <lineage>
        <taxon>Eukaryota</taxon>
        <taxon>Metazoa</taxon>
        <taxon>Chordata</taxon>
        <taxon>Craniata</taxon>
        <taxon>Vertebrata</taxon>
        <taxon>Euteleostomi</taxon>
        <taxon>Amphibia</taxon>
        <taxon>Batrachia</taxon>
        <taxon>Anura</taxon>
        <taxon>Neobatrachia</taxon>
        <taxon>Hyloidea</taxon>
        <taxon>Leptodactylidae</taxon>
        <taxon>Leiuperinae</taxon>
        <taxon>Engystomops</taxon>
    </lineage>
</organism>
<gene>
    <name evidence="1" type="ORF">GDO81_022521</name>
</gene>
<protein>
    <submittedName>
        <fullName evidence="1">Uncharacterized protein</fullName>
    </submittedName>
</protein>